<evidence type="ECO:0000259" key="2">
    <source>
        <dbReference type="Pfam" id="PF06439"/>
    </source>
</evidence>
<feature type="domain" description="3-keto-alpha-glucoside-1,2-lyase/3-keto-2-hydroxy-glucal hydratase" evidence="2">
    <location>
        <begin position="55"/>
        <end position="256"/>
    </location>
</feature>
<name>A0A397P7K5_9SPHN</name>
<evidence type="ECO:0000313" key="3">
    <source>
        <dbReference type="EMBL" id="RIA45520.1"/>
    </source>
</evidence>
<feature type="chain" id="PRO_5017303599" evidence="1">
    <location>
        <begin position="22"/>
        <end position="263"/>
    </location>
</feature>
<evidence type="ECO:0000313" key="4">
    <source>
        <dbReference type="Proteomes" id="UP000266568"/>
    </source>
</evidence>
<dbReference type="AlphaFoldDB" id="A0A397P7K5"/>
<gene>
    <name evidence="3" type="ORF">DFR49_0040</name>
</gene>
<dbReference type="OrthoDB" id="176168at2"/>
<dbReference type="GO" id="GO:0016787">
    <property type="term" value="F:hydrolase activity"/>
    <property type="evidence" value="ECO:0007669"/>
    <property type="project" value="InterPro"/>
</dbReference>
<dbReference type="Pfam" id="PF06439">
    <property type="entry name" value="3keto-disac_hyd"/>
    <property type="match status" value="1"/>
</dbReference>
<feature type="signal peptide" evidence="1">
    <location>
        <begin position="1"/>
        <end position="21"/>
    </location>
</feature>
<keyword evidence="4" id="KW-1185">Reference proteome</keyword>
<reference evidence="3 4" key="1">
    <citation type="submission" date="2018-08" db="EMBL/GenBank/DDBJ databases">
        <title>Genomic Encyclopedia of Type Strains, Phase IV (KMG-IV): sequencing the most valuable type-strain genomes for metagenomic binning, comparative biology and taxonomic classification.</title>
        <authorList>
            <person name="Goeker M."/>
        </authorList>
    </citation>
    <scope>NUCLEOTIDE SEQUENCE [LARGE SCALE GENOMIC DNA]</scope>
    <source>
        <strain evidence="3 4">DSM 25527</strain>
    </source>
</reference>
<proteinExistence type="predicted"/>
<comment type="caution">
    <text evidence="3">The sequence shown here is derived from an EMBL/GenBank/DDBJ whole genome shotgun (WGS) entry which is preliminary data.</text>
</comment>
<sequence length="263" mass="28447">MNSSALGAASLLLLIPAIAAAQDTKPRPEDTEQWSPAVQVVLPGKFEASPPPSDAIVLFDGTALDHWQSVEDDSPARWTVADGAMTVVKQAGNIQTRQSFGSYQLHLEYRIPAGITGTGQARGNSGLFLASTGKGDKGYELQIVDSYQNNTYVNGQAGSIYKQYPPLANPVRKPGEWQSIDVVWNKPAFAADGTVERPASVTAFINGVLVQDQAVLRGETVYIGQPSYTVYDRAPIKLQAHGDPSTPISFRNIWVREIPDLDH</sequence>
<evidence type="ECO:0000256" key="1">
    <source>
        <dbReference type="SAM" id="SignalP"/>
    </source>
</evidence>
<organism evidence="3 4">
    <name type="scientific">Hephaestia caeni</name>
    <dbReference type="NCBI Taxonomy" id="645617"/>
    <lineage>
        <taxon>Bacteria</taxon>
        <taxon>Pseudomonadati</taxon>
        <taxon>Pseudomonadota</taxon>
        <taxon>Alphaproteobacteria</taxon>
        <taxon>Sphingomonadales</taxon>
        <taxon>Sphingomonadaceae</taxon>
        <taxon>Hephaestia</taxon>
    </lineage>
</organism>
<protein>
    <submittedName>
        <fullName evidence="3">Uncharacterized protein DUF1080</fullName>
    </submittedName>
</protein>
<dbReference type="Gene3D" id="2.60.120.560">
    <property type="entry name" value="Exo-inulinase, domain 1"/>
    <property type="match status" value="1"/>
</dbReference>
<dbReference type="Proteomes" id="UP000266568">
    <property type="component" value="Unassembled WGS sequence"/>
</dbReference>
<dbReference type="InterPro" id="IPR010496">
    <property type="entry name" value="AL/BT2_dom"/>
</dbReference>
<accession>A0A397P7K5</accession>
<dbReference type="EMBL" id="QXDC01000002">
    <property type="protein sequence ID" value="RIA45520.1"/>
    <property type="molecule type" value="Genomic_DNA"/>
</dbReference>
<dbReference type="RefSeq" id="WP_119034056.1">
    <property type="nucleotide sequence ID" value="NZ_QXDC01000002.1"/>
</dbReference>
<keyword evidence="1" id="KW-0732">Signal</keyword>